<proteinExistence type="predicted"/>
<accession>A0A1L7GXU4</accession>
<protein>
    <recommendedName>
        <fullName evidence="3">Transposase</fullName>
    </recommendedName>
</protein>
<dbReference type="Proteomes" id="UP000185427">
    <property type="component" value="Chromosome"/>
</dbReference>
<gene>
    <name evidence="1" type="ORF">BUW47_10285</name>
</gene>
<name>A0A1L7GXU4_LIMFE</name>
<reference evidence="1 2" key="1">
    <citation type="submission" date="2016-12" db="EMBL/GenBank/DDBJ databases">
        <title>Complete Genome Sequence of Lactobacillus fermentum Strain SNUV175, a Probiotic for Treatment of Bacterial Vaginosis.</title>
        <authorList>
            <person name="Lee S."/>
            <person name="You H.J."/>
            <person name="Kwon B."/>
            <person name="Ko G."/>
        </authorList>
    </citation>
    <scope>NUCLEOTIDE SEQUENCE [LARGE SCALE GENOMIC DNA]</scope>
    <source>
        <strain evidence="1 2">SNUV175</strain>
    </source>
</reference>
<dbReference type="EMBL" id="CP019030">
    <property type="protein sequence ID" value="APU46759.1"/>
    <property type="molecule type" value="Genomic_DNA"/>
</dbReference>
<evidence type="ECO:0000313" key="1">
    <source>
        <dbReference type="EMBL" id="APU46759.1"/>
    </source>
</evidence>
<dbReference type="OrthoDB" id="2329289at2"/>
<dbReference type="AlphaFoldDB" id="A0A1L7GXU4"/>
<sequence>MTNDINFWTGIKDPYLKPDKPFLTEDKELKIIHLIQSYPMHCPLYGQLMRRNGFRKRPVTIKILTPAGKPAVLKIKKQQYLCPPSPQCPKRVTKVAEIQGVNFACRIANVVKYHIVQELSESVRN</sequence>
<evidence type="ECO:0008006" key="3">
    <source>
        <dbReference type="Google" id="ProtNLM"/>
    </source>
</evidence>
<dbReference type="RefSeq" id="WP_075667673.1">
    <property type="nucleotide sequence ID" value="NZ_CP019030.1"/>
</dbReference>
<organism evidence="1 2">
    <name type="scientific">Limosilactobacillus fermentum</name>
    <name type="common">Lactobacillus fermentum</name>
    <dbReference type="NCBI Taxonomy" id="1613"/>
    <lineage>
        <taxon>Bacteria</taxon>
        <taxon>Bacillati</taxon>
        <taxon>Bacillota</taxon>
        <taxon>Bacilli</taxon>
        <taxon>Lactobacillales</taxon>
        <taxon>Lactobacillaceae</taxon>
        <taxon>Limosilactobacillus</taxon>
    </lineage>
</organism>
<evidence type="ECO:0000313" key="2">
    <source>
        <dbReference type="Proteomes" id="UP000185427"/>
    </source>
</evidence>